<dbReference type="AlphaFoldDB" id="A0A7V8NSY8"/>
<dbReference type="Pfam" id="PF01292">
    <property type="entry name" value="Ni_hydr_CYTB"/>
    <property type="match status" value="1"/>
</dbReference>
<evidence type="ECO:0000313" key="9">
    <source>
        <dbReference type="Proteomes" id="UP000567293"/>
    </source>
</evidence>
<keyword evidence="3 6" id="KW-0812">Transmembrane</keyword>
<dbReference type="GO" id="GO:0020037">
    <property type="term" value="F:heme binding"/>
    <property type="evidence" value="ECO:0007669"/>
    <property type="project" value="TreeGrafter"/>
</dbReference>
<dbReference type="GO" id="GO:0022904">
    <property type="term" value="P:respiratory electron transport chain"/>
    <property type="evidence" value="ECO:0007669"/>
    <property type="project" value="InterPro"/>
</dbReference>
<gene>
    <name evidence="8" type="ORF">HRJ53_18285</name>
</gene>
<feature type="transmembrane region" description="Helical" evidence="6">
    <location>
        <begin position="54"/>
        <end position="78"/>
    </location>
</feature>
<evidence type="ECO:0000259" key="7">
    <source>
        <dbReference type="Pfam" id="PF01292"/>
    </source>
</evidence>
<organism evidence="8 9">
    <name type="scientific">Candidatus Acidiferrum panamense</name>
    <dbReference type="NCBI Taxonomy" id="2741543"/>
    <lineage>
        <taxon>Bacteria</taxon>
        <taxon>Pseudomonadati</taxon>
        <taxon>Acidobacteriota</taxon>
        <taxon>Terriglobia</taxon>
        <taxon>Candidatus Acidiferrales</taxon>
        <taxon>Candidatus Acidiferrum</taxon>
    </lineage>
</organism>
<dbReference type="Gene3D" id="1.20.950.20">
    <property type="entry name" value="Transmembrane di-heme cytochromes, Chain C"/>
    <property type="match status" value="1"/>
</dbReference>
<dbReference type="InterPro" id="IPR051542">
    <property type="entry name" value="Hydrogenase_cytochrome"/>
</dbReference>
<keyword evidence="9" id="KW-1185">Reference proteome</keyword>
<evidence type="ECO:0000256" key="1">
    <source>
        <dbReference type="ARBA" id="ARBA00004651"/>
    </source>
</evidence>
<dbReference type="PANTHER" id="PTHR30485:SF0">
    <property type="entry name" value="NI_FE-HYDROGENASE 1 B-TYPE CYTOCHROME SUBUNIT-RELATED"/>
    <property type="match status" value="1"/>
</dbReference>
<evidence type="ECO:0000256" key="6">
    <source>
        <dbReference type="SAM" id="Phobius"/>
    </source>
</evidence>
<dbReference type="PANTHER" id="PTHR30485">
    <property type="entry name" value="NI/FE-HYDROGENASE 1 B-TYPE CYTOCHROME SUBUNIT"/>
    <property type="match status" value="1"/>
</dbReference>
<name>A0A7V8NSY8_9BACT</name>
<evidence type="ECO:0000256" key="2">
    <source>
        <dbReference type="ARBA" id="ARBA00022475"/>
    </source>
</evidence>
<comment type="caution">
    <text evidence="8">The sequence shown here is derived from an EMBL/GenBank/DDBJ whole genome shotgun (WGS) entry which is preliminary data.</text>
</comment>
<dbReference type="InterPro" id="IPR016174">
    <property type="entry name" value="Di-haem_cyt_TM"/>
</dbReference>
<dbReference type="GO" id="GO:0005886">
    <property type="term" value="C:plasma membrane"/>
    <property type="evidence" value="ECO:0007669"/>
    <property type="project" value="UniProtKB-SubCell"/>
</dbReference>
<evidence type="ECO:0000313" key="8">
    <source>
        <dbReference type="EMBL" id="MBA0086934.1"/>
    </source>
</evidence>
<dbReference type="SUPFAM" id="SSF81342">
    <property type="entry name" value="Transmembrane di-heme cytochromes"/>
    <property type="match status" value="1"/>
</dbReference>
<evidence type="ECO:0000256" key="3">
    <source>
        <dbReference type="ARBA" id="ARBA00022692"/>
    </source>
</evidence>
<keyword evidence="2" id="KW-1003">Cell membrane</keyword>
<reference evidence="8" key="1">
    <citation type="submission" date="2020-06" db="EMBL/GenBank/DDBJ databases">
        <title>Legume-microbial interactions unlock mineral nutrients during tropical forest succession.</title>
        <authorList>
            <person name="Epihov D.Z."/>
        </authorList>
    </citation>
    <scope>NUCLEOTIDE SEQUENCE [LARGE SCALE GENOMIC DNA]</scope>
    <source>
        <strain evidence="8">Pan2503</strain>
    </source>
</reference>
<feature type="non-terminal residue" evidence="8">
    <location>
        <position position="1"/>
    </location>
</feature>
<dbReference type="InterPro" id="IPR011577">
    <property type="entry name" value="Cyt_b561_bac/Ni-Hgenase"/>
</dbReference>
<keyword evidence="4 6" id="KW-1133">Transmembrane helix</keyword>
<dbReference type="EMBL" id="JACDQQ010001752">
    <property type="protein sequence ID" value="MBA0086934.1"/>
    <property type="molecule type" value="Genomic_DNA"/>
</dbReference>
<evidence type="ECO:0000256" key="5">
    <source>
        <dbReference type="ARBA" id="ARBA00023136"/>
    </source>
</evidence>
<feature type="domain" description="Cytochrome b561 bacterial/Ni-hydrogenase" evidence="7">
    <location>
        <begin position="30"/>
        <end position="132"/>
    </location>
</feature>
<dbReference type="GO" id="GO:0009055">
    <property type="term" value="F:electron transfer activity"/>
    <property type="evidence" value="ECO:0007669"/>
    <property type="project" value="InterPro"/>
</dbReference>
<keyword evidence="5 6" id="KW-0472">Membrane</keyword>
<accession>A0A7V8NSY8</accession>
<proteinExistence type="predicted"/>
<feature type="transmembrane region" description="Helical" evidence="6">
    <location>
        <begin position="98"/>
        <end position="120"/>
    </location>
</feature>
<protein>
    <submittedName>
        <fullName evidence="8">Cytochrome b/b6 domain-containing protein</fullName>
    </submittedName>
</protein>
<sequence length="141" mass="15501">YTLSGVVTRHFPKHLLPAKADLAWGSVTRVVSSQLRFERLGVETSLAYNLLQKVTYLAVVFVLLPLMIWTGFAMSPTLVSIFPGFVTVLGGQQSARTIHFFAADLLVLFLLVHIVMVYVAGFRSRTGAMITGHSTARGEHP</sequence>
<dbReference type="Proteomes" id="UP000567293">
    <property type="component" value="Unassembled WGS sequence"/>
</dbReference>
<comment type="subcellular location">
    <subcellularLocation>
        <location evidence="1">Cell membrane</location>
        <topology evidence="1">Multi-pass membrane protein</topology>
    </subcellularLocation>
</comment>
<evidence type="ECO:0000256" key="4">
    <source>
        <dbReference type="ARBA" id="ARBA00022989"/>
    </source>
</evidence>